<dbReference type="PROSITE" id="PS51186">
    <property type="entry name" value="GNAT"/>
    <property type="match status" value="2"/>
</dbReference>
<dbReference type="InterPro" id="IPR016181">
    <property type="entry name" value="Acyl_CoA_acyltransferase"/>
</dbReference>
<evidence type="ECO:0000259" key="1">
    <source>
        <dbReference type="PROSITE" id="PS51186"/>
    </source>
</evidence>
<dbReference type="KEGG" id="lpaa:BHS01_04900"/>
<evidence type="ECO:0000313" key="3">
    <source>
        <dbReference type="Proteomes" id="UP000516280"/>
    </source>
</evidence>
<dbReference type="EMBL" id="CP017195">
    <property type="protein sequence ID" value="QDJ27906.1"/>
    <property type="molecule type" value="Genomic_DNA"/>
</dbReference>
<proteinExistence type="predicted"/>
<dbReference type="CDD" id="cd04301">
    <property type="entry name" value="NAT_SF"/>
    <property type="match status" value="2"/>
</dbReference>
<dbReference type="InterPro" id="IPR000182">
    <property type="entry name" value="GNAT_dom"/>
</dbReference>
<feature type="domain" description="N-acetyltransferase" evidence="1">
    <location>
        <begin position="4"/>
        <end position="142"/>
    </location>
</feature>
<dbReference type="Proteomes" id="UP000516280">
    <property type="component" value="Chromosome"/>
</dbReference>
<name>A0A7L4WC56_9LACT</name>
<dbReference type="InterPro" id="IPR050276">
    <property type="entry name" value="MshD_Acetyltransferase"/>
</dbReference>
<reference evidence="2 3" key="1">
    <citation type="submission" date="2016-09" db="EMBL/GenBank/DDBJ databases">
        <title>Lactic acid bacteria from MAP meat Genome sequencing and assembly.</title>
        <authorList>
            <person name="Behr J."/>
            <person name="Hilgarth M."/>
            <person name="Vogel R.F."/>
        </authorList>
    </citation>
    <scope>NUCLEOTIDE SEQUENCE [LARGE SCALE GENOMIC DNA]</scope>
    <source>
        <strain evidence="2 3">TMW21615</strain>
    </source>
</reference>
<dbReference type="RefSeq" id="WP_109834653.1">
    <property type="nucleotide sequence ID" value="NZ_CP017195.1"/>
</dbReference>
<dbReference type="SUPFAM" id="SSF55729">
    <property type="entry name" value="Acyl-CoA N-acyltransferases (Nat)"/>
    <property type="match status" value="2"/>
</dbReference>
<accession>A0A7L4WC56</accession>
<feature type="domain" description="N-acetyltransferase" evidence="1">
    <location>
        <begin position="152"/>
        <end position="287"/>
    </location>
</feature>
<gene>
    <name evidence="2" type="ORF">BHS01_04900</name>
</gene>
<evidence type="ECO:0000313" key="2">
    <source>
        <dbReference type="EMBL" id="QDJ27906.1"/>
    </source>
</evidence>
<dbReference type="PANTHER" id="PTHR43617">
    <property type="entry name" value="L-AMINO ACID N-ACETYLTRANSFERASE"/>
    <property type="match status" value="1"/>
</dbReference>
<sequence length="287" mass="33378">MKITHTTSLDEVQTKLVKKLIKSCQRFDNTFREPYLLNILNFDKQMPAFFLGYEDSKLIGFLSVYADTKDPELSIFIHPEYRRIGYATKLYQAFLSETKPYHLNSVKYQTEAKFLNHNPKFIENLNLVVDNETETWMTRTGETFELLEKNGYVIKEASKSFSLQIAKLQSIIFSEDLKVSEKYVNEAINDETGTLYIVLFNDMVIATCTVDKSSDYIYLYGLAVLNAYQRQGIGTYFMKKLINIEIEETKKPFQIAVADSNVVAKRMYERLGFLFQTQVVYFKIGNK</sequence>
<organism evidence="2 3">
    <name type="scientific">Pseudolactococcus paracarnosus</name>
    <dbReference type="NCBI Taxonomy" id="2749962"/>
    <lineage>
        <taxon>Bacteria</taxon>
        <taxon>Bacillati</taxon>
        <taxon>Bacillota</taxon>
        <taxon>Bacilli</taxon>
        <taxon>Lactobacillales</taxon>
        <taxon>Streptococcaceae</taxon>
        <taxon>Pseudolactococcus</taxon>
    </lineage>
</organism>
<dbReference type="AlphaFoldDB" id="A0A7L4WC56"/>
<dbReference type="Pfam" id="PF00583">
    <property type="entry name" value="Acetyltransf_1"/>
    <property type="match status" value="2"/>
</dbReference>
<dbReference type="Gene3D" id="3.40.630.30">
    <property type="match status" value="2"/>
</dbReference>
<dbReference type="GO" id="GO:0016747">
    <property type="term" value="F:acyltransferase activity, transferring groups other than amino-acyl groups"/>
    <property type="evidence" value="ECO:0007669"/>
    <property type="project" value="InterPro"/>
</dbReference>
<protein>
    <submittedName>
        <fullName evidence="2">GNAT family N-acetyltransferase</fullName>
    </submittedName>
</protein>
<keyword evidence="2" id="KW-0808">Transferase</keyword>